<dbReference type="Proteomes" id="UP001066276">
    <property type="component" value="Chromosome 1_2"/>
</dbReference>
<evidence type="ECO:0000256" key="1">
    <source>
        <dbReference type="SAM" id="MobiDB-lite"/>
    </source>
</evidence>
<reference evidence="4" key="1">
    <citation type="journal article" date="2022" name="bioRxiv">
        <title>Sequencing and chromosome-scale assembly of the giantPleurodeles waltlgenome.</title>
        <authorList>
            <person name="Brown T."/>
            <person name="Elewa A."/>
            <person name="Iarovenko S."/>
            <person name="Subramanian E."/>
            <person name="Araus A.J."/>
            <person name="Petzold A."/>
            <person name="Susuki M."/>
            <person name="Suzuki K.-i.T."/>
            <person name="Hayashi T."/>
            <person name="Toyoda A."/>
            <person name="Oliveira C."/>
            <person name="Osipova E."/>
            <person name="Leigh N.D."/>
            <person name="Simon A."/>
            <person name="Yun M.H."/>
        </authorList>
    </citation>
    <scope>NUCLEOTIDE SEQUENCE</scope>
    <source>
        <strain evidence="4">20211129_DDA</strain>
        <tissue evidence="4">Liver</tissue>
    </source>
</reference>
<dbReference type="EMBL" id="JANPWB010000002">
    <property type="protein sequence ID" value="KAJ1205725.1"/>
    <property type="molecule type" value="Genomic_DNA"/>
</dbReference>
<proteinExistence type="predicted"/>
<keyword evidence="5" id="KW-1185">Reference proteome</keyword>
<dbReference type="SUPFAM" id="SSF82671">
    <property type="entry name" value="SEA domain"/>
    <property type="match status" value="1"/>
</dbReference>
<evidence type="ECO:0000313" key="5">
    <source>
        <dbReference type="Proteomes" id="UP001066276"/>
    </source>
</evidence>
<dbReference type="Gene3D" id="3.30.70.960">
    <property type="entry name" value="SEA domain"/>
    <property type="match status" value="1"/>
</dbReference>
<comment type="caution">
    <text evidence="4">The sequence shown here is derived from an EMBL/GenBank/DDBJ whole genome shotgun (WGS) entry which is preliminary data.</text>
</comment>
<protein>
    <recommendedName>
        <fullName evidence="3">SEA domain-containing protein</fullName>
    </recommendedName>
</protein>
<name>A0AAV7W081_PLEWA</name>
<organism evidence="4 5">
    <name type="scientific">Pleurodeles waltl</name>
    <name type="common">Iberian ribbed newt</name>
    <dbReference type="NCBI Taxonomy" id="8319"/>
    <lineage>
        <taxon>Eukaryota</taxon>
        <taxon>Metazoa</taxon>
        <taxon>Chordata</taxon>
        <taxon>Craniata</taxon>
        <taxon>Vertebrata</taxon>
        <taxon>Euteleostomi</taxon>
        <taxon>Amphibia</taxon>
        <taxon>Batrachia</taxon>
        <taxon>Caudata</taxon>
        <taxon>Salamandroidea</taxon>
        <taxon>Salamandridae</taxon>
        <taxon>Pleurodelinae</taxon>
        <taxon>Pleurodeles</taxon>
    </lineage>
</organism>
<feature type="region of interest" description="Disordered" evidence="1">
    <location>
        <begin position="204"/>
        <end position="277"/>
    </location>
</feature>
<feature type="region of interest" description="Disordered" evidence="1">
    <location>
        <begin position="168"/>
        <end position="188"/>
    </location>
</feature>
<feature type="compositionally biased region" description="Polar residues" evidence="1">
    <location>
        <begin position="173"/>
        <end position="182"/>
    </location>
</feature>
<keyword evidence="2" id="KW-0812">Transmembrane</keyword>
<evidence type="ECO:0000256" key="2">
    <source>
        <dbReference type="SAM" id="Phobius"/>
    </source>
</evidence>
<evidence type="ECO:0000313" key="4">
    <source>
        <dbReference type="EMBL" id="KAJ1205725.1"/>
    </source>
</evidence>
<dbReference type="AlphaFoldDB" id="A0AAV7W081"/>
<dbReference type="PROSITE" id="PS50024">
    <property type="entry name" value="SEA"/>
    <property type="match status" value="1"/>
</dbReference>
<feature type="transmembrane region" description="Helical" evidence="2">
    <location>
        <begin position="9"/>
        <end position="35"/>
    </location>
</feature>
<keyword evidence="2" id="KW-0472">Membrane</keyword>
<dbReference type="InterPro" id="IPR000082">
    <property type="entry name" value="SEA_dom"/>
</dbReference>
<dbReference type="Pfam" id="PF01390">
    <property type="entry name" value="SEA"/>
    <property type="match status" value="1"/>
</dbReference>
<dbReference type="InterPro" id="IPR036364">
    <property type="entry name" value="SEA_dom_sf"/>
</dbReference>
<feature type="domain" description="SEA" evidence="3">
    <location>
        <begin position="43"/>
        <end position="160"/>
    </location>
</feature>
<evidence type="ECO:0000259" key="3">
    <source>
        <dbReference type="PROSITE" id="PS50024"/>
    </source>
</evidence>
<gene>
    <name evidence="4" type="ORF">NDU88_001153</name>
</gene>
<dbReference type="SMART" id="SM00200">
    <property type="entry name" value="SEA"/>
    <property type="match status" value="1"/>
</dbReference>
<keyword evidence="2" id="KW-1133">Transmembrane helix</keyword>
<sequence length="277" mass="30434">MKLPAAWKILLAFLGVVILLFLAVAIPLIIVFVVFGPTVQSSENRYFSVSFKITNSYFLASFEDQSSNEYRTLADQIESLLNTTYKNSDLKKQYIKSQVIKLSPGSVVPQFVVSFANTTKGSGNTFKQSVQETLLQTIQTNSTGPFNIDPNSLQLQVWCEFVGKPSEFENESMDGSQGTSIEKGQGQAAVEVDIRGSEEHVGKWWEPSSMSGLPLPKEQCVRPGTSPARDREGSSATVEGSKRPKPGVRGSQEAETGYTHQEGHQQEALPNHALREA</sequence>
<accession>A0AAV7W081</accession>